<dbReference type="SUPFAM" id="SSF53448">
    <property type="entry name" value="Nucleotide-diphospho-sugar transferases"/>
    <property type="match status" value="1"/>
</dbReference>
<dbReference type="InterPro" id="IPR029044">
    <property type="entry name" value="Nucleotide-diphossugar_trans"/>
</dbReference>
<dbReference type="PANTHER" id="PTHR43685:SF2">
    <property type="entry name" value="GLYCOSYLTRANSFERASE 2-LIKE DOMAIN-CONTAINING PROTEIN"/>
    <property type="match status" value="1"/>
</dbReference>
<dbReference type="EMBL" id="JACNIG010000024">
    <property type="protein sequence ID" value="MBC8430354.1"/>
    <property type="molecule type" value="Genomic_DNA"/>
</dbReference>
<evidence type="ECO:0000313" key="3">
    <source>
        <dbReference type="Proteomes" id="UP000605201"/>
    </source>
</evidence>
<proteinExistence type="predicted"/>
<comment type="caution">
    <text evidence="2">The sequence shown here is derived from an EMBL/GenBank/DDBJ whole genome shotgun (WGS) entry which is preliminary data.</text>
</comment>
<name>A0A8J6TIS4_9BACT</name>
<accession>A0A8J6TIS4</accession>
<reference evidence="2 3" key="1">
    <citation type="submission" date="2020-08" db="EMBL/GenBank/DDBJ databases">
        <title>Bridging the membrane lipid divide: bacteria of the FCB group superphylum have the potential to synthesize archaeal ether lipids.</title>
        <authorList>
            <person name="Villanueva L."/>
            <person name="Von Meijenfeldt F.A.B."/>
            <person name="Westbye A.B."/>
            <person name="Yadav S."/>
            <person name="Hopmans E.C."/>
            <person name="Dutilh B.E."/>
            <person name="Sinninghe Damste J.S."/>
        </authorList>
    </citation>
    <scope>NUCLEOTIDE SEQUENCE [LARGE SCALE GENOMIC DNA]</scope>
    <source>
        <strain evidence="2">NIOZ-UU17</strain>
    </source>
</reference>
<dbReference type="Proteomes" id="UP000605201">
    <property type="component" value="Unassembled WGS sequence"/>
</dbReference>
<feature type="non-terminal residue" evidence="2">
    <location>
        <position position="1"/>
    </location>
</feature>
<dbReference type="AlphaFoldDB" id="A0A8J6TIS4"/>
<organism evidence="2 3">
    <name type="scientific">Candidatus Desulfatibia vada</name>
    <dbReference type="NCBI Taxonomy" id="2841696"/>
    <lineage>
        <taxon>Bacteria</taxon>
        <taxon>Pseudomonadati</taxon>
        <taxon>Thermodesulfobacteriota</taxon>
        <taxon>Desulfobacteria</taxon>
        <taxon>Desulfobacterales</taxon>
        <taxon>Desulfobacterales incertae sedis</taxon>
        <taxon>Candidatus Desulfatibia</taxon>
    </lineage>
</organism>
<evidence type="ECO:0000313" key="2">
    <source>
        <dbReference type="EMBL" id="MBC8430354.1"/>
    </source>
</evidence>
<dbReference type="InterPro" id="IPR001173">
    <property type="entry name" value="Glyco_trans_2-like"/>
</dbReference>
<sequence>WELIVMDGGSIDGSVSVIRNYENNIAFWESKPDRSIYNAWNKALNYARGEWICFLGADDYFWNSDVLSDVEPHLKKAADAGIKVVYGQAAKVNRHGRVIKTVGKPWGKIRWLMRHGMPMIHAGVMHHRSLFDIHGQFDESFKIAGDYEFLLRELKNGQALFADGVRIVGHQVGGISTVQNLLMHLEVARARRRNRLPSFSYVWAVVFLRAFIRQLWRSIFPSL</sequence>
<gene>
    <name evidence="2" type="ORF">H8D96_00385</name>
</gene>
<evidence type="ECO:0000259" key="1">
    <source>
        <dbReference type="Pfam" id="PF00535"/>
    </source>
</evidence>
<dbReference type="Gene3D" id="3.90.550.10">
    <property type="entry name" value="Spore Coat Polysaccharide Biosynthesis Protein SpsA, Chain A"/>
    <property type="match status" value="1"/>
</dbReference>
<dbReference type="Pfam" id="PF00535">
    <property type="entry name" value="Glycos_transf_2"/>
    <property type="match status" value="1"/>
</dbReference>
<dbReference type="PANTHER" id="PTHR43685">
    <property type="entry name" value="GLYCOSYLTRANSFERASE"/>
    <property type="match status" value="1"/>
</dbReference>
<protein>
    <submittedName>
        <fullName evidence="2">Glycosyltransferase</fullName>
    </submittedName>
</protein>
<dbReference type="InterPro" id="IPR050834">
    <property type="entry name" value="Glycosyltransf_2"/>
</dbReference>
<feature type="domain" description="Glycosyltransferase 2-like" evidence="1">
    <location>
        <begin position="1"/>
        <end position="102"/>
    </location>
</feature>